<dbReference type="InterPro" id="IPR002711">
    <property type="entry name" value="HNH"/>
</dbReference>
<dbReference type="InterPro" id="IPR003615">
    <property type="entry name" value="HNH_nuc"/>
</dbReference>
<name>A0A1U7CXJ8_9BACT</name>
<organism evidence="2 3">
    <name type="scientific">Paludisphaera borealis</name>
    <dbReference type="NCBI Taxonomy" id="1387353"/>
    <lineage>
        <taxon>Bacteria</taxon>
        <taxon>Pseudomonadati</taxon>
        <taxon>Planctomycetota</taxon>
        <taxon>Planctomycetia</taxon>
        <taxon>Isosphaerales</taxon>
        <taxon>Isosphaeraceae</taxon>
        <taxon>Paludisphaera</taxon>
    </lineage>
</organism>
<dbReference type="EMBL" id="CP019082">
    <property type="protein sequence ID" value="APW63609.1"/>
    <property type="molecule type" value="Genomic_DNA"/>
</dbReference>
<dbReference type="CDD" id="cd00085">
    <property type="entry name" value="HNHc"/>
    <property type="match status" value="1"/>
</dbReference>
<dbReference type="SMART" id="SM00507">
    <property type="entry name" value="HNHc"/>
    <property type="match status" value="1"/>
</dbReference>
<dbReference type="SUPFAM" id="SSF158682">
    <property type="entry name" value="TerB-like"/>
    <property type="match status" value="1"/>
</dbReference>
<dbReference type="Pfam" id="PF01844">
    <property type="entry name" value="HNH"/>
    <property type="match status" value="1"/>
</dbReference>
<evidence type="ECO:0000313" key="2">
    <source>
        <dbReference type="EMBL" id="APW63609.1"/>
    </source>
</evidence>
<keyword evidence="3" id="KW-1185">Reference proteome</keyword>
<feature type="domain" description="HNH nuclease" evidence="1">
    <location>
        <begin position="338"/>
        <end position="388"/>
    </location>
</feature>
<accession>A0A1U7CXJ8</accession>
<evidence type="ECO:0000259" key="1">
    <source>
        <dbReference type="SMART" id="SM00507"/>
    </source>
</evidence>
<dbReference type="PANTHER" id="PTHR33877">
    <property type="entry name" value="SLL1193 PROTEIN"/>
    <property type="match status" value="1"/>
</dbReference>
<reference evidence="3" key="1">
    <citation type="submission" date="2016-12" db="EMBL/GenBank/DDBJ databases">
        <title>Comparative genomics of four Isosphaeraceae planctomycetes: a common pool of plasmids and glycoside hydrolase genes.</title>
        <authorList>
            <person name="Ivanova A."/>
        </authorList>
    </citation>
    <scope>NUCLEOTIDE SEQUENCE [LARGE SCALE GENOMIC DNA]</scope>
    <source>
        <strain evidence="3">PX4</strain>
    </source>
</reference>
<gene>
    <name evidence="2" type="ORF">BSF38_05182</name>
</gene>
<dbReference type="AlphaFoldDB" id="A0A1U7CXJ8"/>
<dbReference type="InterPro" id="IPR029024">
    <property type="entry name" value="TerB-like"/>
</dbReference>
<dbReference type="GO" id="GO:0003676">
    <property type="term" value="F:nucleic acid binding"/>
    <property type="evidence" value="ECO:0007669"/>
    <property type="project" value="InterPro"/>
</dbReference>
<dbReference type="STRING" id="1387353.BSF38_05182"/>
<evidence type="ECO:0000313" key="3">
    <source>
        <dbReference type="Proteomes" id="UP000186309"/>
    </source>
</evidence>
<dbReference type="GO" id="GO:0008270">
    <property type="term" value="F:zinc ion binding"/>
    <property type="evidence" value="ECO:0007669"/>
    <property type="project" value="InterPro"/>
</dbReference>
<dbReference type="InterPro" id="IPR052892">
    <property type="entry name" value="NA-targeting_endonuclease"/>
</dbReference>
<protein>
    <recommendedName>
        <fullName evidence="1">HNH nuclease domain-containing protein</fullName>
    </recommendedName>
</protein>
<proteinExistence type="predicted"/>
<dbReference type="Proteomes" id="UP000186309">
    <property type="component" value="Chromosome"/>
</dbReference>
<dbReference type="Gene3D" id="1.10.30.50">
    <property type="match status" value="1"/>
</dbReference>
<dbReference type="PANTHER" id="PTHR33877:SF2">
    <property type="entry name" value="OS07G0170200 PROTEIN"/>
    <property type="match status" value="1"/>
</dbReference>
<dbReference type="Gene3D" id="1.10.3680.10">
    <property type="entry name" value="TerB-like"/>
    <property type="match status" value="1"/>
</dbReference>
<dbReference type="KEGG" id="pbor:BSF38_05182"/>
<dbReference type="GO" id="GO:0004519">
    <property type="term" value="F:endonuclease activity"/>
    <property type="evidence" value="ECO:0007669"/>
    <property type="project" value="InterPro"/>
</dbReference>
<sequence length="394" mass="44439">MAGCGIERAEADIVAEEFYGGYCQKVFSDGVVSEDERRTMDRLTTALEIPSEVASSVEGKARNAQYHRAVSSALGDGRISQDELEELESLRRSLGISRKESLALTEDMSRDAYVAEMRRLVRNGRFTPELRDDLARLKLALAISDADTPLFLAGHATDLYRECITMAIQDGVVTPEEHQMLKWLQAETGLSEPDVAPFWKEIRDAERREGYRNGDLPNVRTSKLLEGGETCHWDGPCVYRYETPKSEFRVDGELLITGKRVVFLSPTKSVSFPPSKILDLNLYSDCLEVKASSRQGTGHYFVTDPRELDAVLTGVVRKHKYLLSEDYSSSRTRHIPDEVKREVWDRDGGRCVRCSATDYLEFDHIIPHARGGANTVGNVQLLCRRCNNLKRDRI</sequence>